<keyword evidence="2" id="KW-1185">Reference proteome</keyword>
<dbReference type="Proteomes" id="UP000483286">
    <property type="component" value="Unassembled WGS sequence"/>
</dbReference>
<proteinExistence type="predicted"/>
<comment type="caution">
    <text evidence="1">The sequence shown here is derived from an EMBL/GenBank/DDBJ whole genome shotgun (WGS) entry which is preliminary data.</text>
</comment>
<protein>
    <submittedName>
        <fullName evidence="1">DUF2716 domain-containing protein</fullName>
    </submittedName>
</protein>
<accession>A0A7C9IBV9</accession>
<sequence>MPQASAVPVRGHPFTHGLFPDGDYAITLGPGLAWGTLGHPWQRTLCVFGAPLLKALEPLPVPLLSRRVRQDGVVQP</sequence>
<evidence type="ECO:0000313" key="1">
    <source>
        <dbReference type="EMBL" id="MVN87646.1"/>
    </source>
</evidence>
<organism evidence="1 2">
    <name type="scientific">Deinococcus arboris</name>
    <dbReference type="NCBI Taxonomy" id="2682977"/>
    <lineage>
        <taxon>Bacteria</taxon>
        <taxon>Thermotogati</taxon>
        <taxon>Deinococcota</taxon>
        <taxon>Deinococci</taxon>
        <taxon>Deinococcales</taxon>
        <taxon>Deinococcaceae</taxon>
        <taxon>Deinococcus</taxon>
    </lineage>
</organism>
<gene>
    <name evidence="1" type="ORF">GO986_12825</name>
</gene>
<dbReference type="EMBL" id="WQLB01000017">
    <property type="protein sequence ID" value="MVN87646.1"/>
    <property type="molecule type" value="Genomic_DNA"/>
</dbReference>
<evidence type="ECO:0000313" key="2">
    <source>
        <dbReference type="Proteomes" id="UP000483286"/>
    </source>
</evidence>
<dbReference type="InterPro" id="IPR020323">
    <property type="entry name" value="DUF2716"/>
</dbReference>
<dbReference type="AlphaFoldDB" id="A0A7C9IBV9"/>
<name>A0A7C9IBV9_9DEIO</name>
<dbReference type="Pfam" id="PF10898">
    <property type="entry name" value="DUF2716"/>
    <property type="match status" value="1"/>
</dbReference>
<reference evidence="1 2" key="1">
    <citation type="submission" date="2019-12" db="EMBL/GenBank/DDBJ databases">
        <title>Deinococcus sp. HMF7620 Genome sequencing and assembly.</title>
        <authorList>
            <person name="Kang H."/>
            <person name="Kim H."/>
            <person name="Joh K."/>
        </authorList>
    </citation>
    <scope>NUCLEOTIDE SEQUENCE [LARGE SCALE GENOMIC DNA]</scope>
    <source>
        <strain evidence="1 2">HMF7620</strain>
    </source>
</reference>